<accession>A0A3D9SX16</accession>
<comment type="caution">
    <text evidence="2">The sequence shown here is derived from an EMBL/GenBank/DDBJ whole genome shotgun (WGS) entry which is preliminary data.</text>
</comment>
<dbReference type="InterPro" id="IPR029068">
    <property type="entry name" value="Glyas_Bleomycin-R_OHBP_Dase"/>
</dbReference>
<dbReference type="RefSeq" id="WP_116027005.1">
    <property type="nucleotide sequence ID" value="NZ_QTTT01000001.1"/>
</dbReference>
<reference evidence="2 3" key="1">
    <citation type="submission" date="2018-08" db="EMBL/GenBank/DDBJ databases">
        <title>Sequencing the genomes of 1000 actinobacteria strains.</title>
        <authorList>
            <person name="Klenk H.-P."/>
        </authorList>
    </citation>
    <scope>NUCLEOTIDE SEQUENCE [LARGE SCALE GENOMIC DNA]</scope>
    <source>
        <strain evidence="2 3">DSM 43927</strain>
    </source>
</reference>
<dbReference type="InterPro" id="IPR004360">
    <property type="entry name" value="Glyas_Fos-R_dOase_dom"/>
</dbReference>
<dbReference type="Pfam" id="PF00903">
    <property type="entry name" value="Glyoxalase"/>
    <property type="match status" value="1"/>
</dbReference>
<dbReference type="GO" id="GO:0016829">
    <property type="term" value="F:lyase activity"/>
    <property type="evidence" value="ECO:0007669"/>
    <property type="project" value="UniProtKB-KW"/>
</dbReference>
<keyword evidence="2" id="KW-0456">Lyase</keyword>
<dbReference type="SUPFAM" id="SSF54593">
    <property type="entry name" value="Glyoxalase/Bleomycin resistance protein/Dihydroxybiphenyl dioxygenase"/>
    <property type="match status" value="1"/>
</dbReference>
<protein>
    <submittedName>
        <fullName evidence="2">Putative lactoylglutathione lyase</fullName>
    </submittedName>
</protein>
<proteinExistence type="predicted"/>
<dbReference type="EMBL" id="QTTT01000001">
    <property type="protein sequence ID" value="REF00503.1"/>
    <property type="molecule type" value="Genomic_DNA"/>
</dbReference>
<dbReference type="PANTHER" id="PTHR36503">
    <property type="entry name" value="BLR2520 PROTEIN"/>
    <property type="match status" value="1"/>
</dbReference>
<dbReference type="PROSITE" id="PS51819">
    <property type="entry name" value="VOC"/>
    <property type="match status" value="1"/>
</dbReference>
<name>A0A3D9SX16_9ACTN</name>
<dbReference type="OrthoDB" id="9798201at2"/>
<dbReference type="PANTHER" id="PTHR36503:SF3">
    <property type="entry name" value="BLR0126 PROTEIN"/>
    <property type="match status" value="1"/>
</dbReference>
<keyword evidence="3" id="KW-1185">Reference proteome</keyword>
<evidence type="ECO:0000259" key="1">
    <source>
        <dbReference type="PROSITE" id="PS51819"/>
    </source>
</evidence>
<evidence type="ECO:0000313" key="3">
    <source>
        <dbReference type="Proteomes" id="UP000256661"/>
    </source>
</evidence>
<dbReference type="AlphaFoldDB" id="A0A3D9SX16"/>
<dbReference type="Proteomes" id="UP000256661">
    <property type="component" value="Unassembled WGS sequence"/>
</dbReference>
<gene>
    <name evidence="2" type="ORF">DFJ69_6047</name>
</gene>
<evidence type="ECO:0000313" key="2">
    <source>
        <dbReference type="EMBL" id="REF00503.1"/>
    </source>
</evidence>
<dbReference type="Gene3D" id="3.10.180.10">
    <property type="entry name" value="2,3-Dihydroxybiphenyl 1,2-Dioxygenase, domain 1"/>
    <property type="match status" value="1"/>
</dbReference>
<dbReference type="InterPro" id="IPR037523">
    <property type="entry name" value="VOC_core"/>
</dbReference>
<feature type="domain" description="VOC" evidence="1">
    <location>
        <begin position="4"/>
        <end position="128"/>
    </location>
</feature>
<sequence length="132" mass="14214">MDLVMNTIDIVVTDMEASIAFYRRLGVEFKVDASYPDHAGADLPGGLHLMLDTESFRASITPGWTRPSGGARTFLSFQAPAPGDVAAKYDELVAAGYQGIKEPWDAFWGMRTATVADPDGNGIDLYCPLPAT</sequence>
<organism evidence="2 3">
    <name type="scientific">Thermomonospora umbrina</name>
    <dbReference type="NCBI Taxonomy" id="111806"/>
    <lineage>
        <taxon>Bacteria</taxon>
        <taxon>Bacillati</taxon>
        <taxon>Actinomycetota</taxon>
        <taxon>Actinomycetes</taxon>
        <taxon>Streptosporangiales</taxon>
        <taxon>Thermomonosporaceae</taxon>
        <taxon>Thermomonospora</taxon>
    </lineage>
</organism>